<keyword evidence="1 3" id="KW-0694">RNA-binding</keyword>
<dbReference type="Proteomes" id="UP000186705">
    <property type="component" value="Unassembled WGS sequence"/>
</dbReference>
<feature type="domain" description="RNA-binding S4" evidence="4">
    <location>
        <begin position="1"/>
        <end position="63"/>
    </location>
</feature>
<evidence type="ECO:0000256" key="3">
    <source>
        <dbReference type="PROSITE-ProRule" id="PRU00182"/>
    </source>
</evidence>
<dbReference type="CDD" id="cd02440">
    <property type="entry name" value="AdoMet_MTases"/>
    <property type="match status" value="1"/>
</dbReference>
<dbReference type="SUPFAM" id="SSF53335">
    <property type="entry name" value="S-adenosyl-L-methionine-dependent methyltransferases"/>
    <property type="match status" value="1"/>
</dbReference>
<dbReference type="GO" id="GO:0008168">
    <property type="term" value="F:methyltransferase activity"/>
    <property type="evidence" value="ECO:0007669"/>
    <property type="project" value="UniProtKB-KW"/>
</dbReference>
<dbReference type="GO" id="GO:0032259">
    <property type="term" value="P:methylation"/>
    <property type="evidence" value="ECO:0007669"/>
    <property type="project" value="UniProtKB-KW"/>
</dbReference>
<dbReference type="Pfam" id="PF01728">
    <property type="entry name" value="FtsJ"/>
    <property type="match status" value="1"/>
</dbReference>
<dbReference type="InterPro" id="IPR002877">
    <property type="entry name" value="RNA_MeTrfase_FtsJ_dom"/>
</dbReference>
<dbReference type="SMART" id="SM00363">
    <property type="entry name" value="S4"/>
    <property type="match status" value="1"/>
</dbReference>
<dbReference type="InterPro" id="IPR002942">
    <property type="entry name" value="S4_RNA-bd"/>
</dbReference>
<dbReference type="Gene3D" id="3.10.290.10">
    <property type="entry name" value="RNA-binding S4 domain"/>
    <property type="match status" value="1"/>
</dbReference>
<proteinExistence type="inferred from homology"/>
<dbReference type="Gene3D" id="3.40.50.150">
    <property type="entry name" value="Vaccinia Virus protein VP39"/>
    <property type="match status" value="1"/>
</dbReference>
<reference evidence="5 6" key="1">
    <citation type="submission" date="2016-11" db="EMBL/GenBank/DDBJ databases">
        <title>Description of two novel members of the family Erysipelotrichaceae: Ileibacterium lipovorans gen. nov., sp. nov. and Dubosiella newyorkensis, gen. nov., sp. nov.</title>
        <authorList>
            <person name="Cox L.M."/>
            <person name="Sohn J."/>
            <person name="Tyrrell K.L."/>
            <person name="Citron D.M."/>
            <person name="Lawson P.A."/>
            <person name="Patel N.B."/>
            <person name="Iizumi T."/>
            <person name="Perez-Perez G.I."/>
            <person name="Goldstein E.J."/>
            <person name="Blaser M.J."/>
        </authorList>
    </citation>
    <scope>NUCLEOTIDE SEQUENCE [LARGE SCALE GENOMIC DNA]</scope>
    <source>
        <strain evidence="5 6">NYU-BL-A4</strain>
    </source>
</reference>
<keyword evidence="6" id="KW-1185">Reference proteome</keyword>
<comment type="similarity">
    <text evidence="2">Belongs to the TlyA family.</text>
</comment>
<dbReference type="AlphaFoldDB" id="A0A1U7NNJ0"/>
<dbReference type="STRING" id="1862672.BO225_04720"/>
<keyword evidence="5" id="KW-0489">Methyltransferase</keyword>
<dbReference type="Pfam" id="PF01479">
    <property type="entry name" value="S4"/>
    <property type="match status" value="1"/>
</dbReference>
<dbReference type="InterPro" id="IPR029063">
    <property type="entry name" value="SAM-dependent_MTases_sf"/>
</dbReference>
<dbReference type="InterPro" id="IPR047048">
    <property type="entry name" value="TlyA"/>
</dbReference>
<gene>
    <name evidence="5" type="ORF">BO225_04720</name>
</gene>
<dbReference type="PANTHER" id="PTHR32319:SF0">
    <property type="entry name" value="BACTERIAL HEMOLYSIN-LIKE PROTEIN"/>
    <property type="match status" value="1"/>
</dbReference>
<dbReference type="OrthoDB" id="9784736at2"/>
<name>A0A1U7NNJ0_9FIRM</name>
<dbReference type="InterPro" id="IPR004538">
    <property type="entry name" value="Hemolysin_A/TlyA"/>
</dbReference>
<dbReference type="SUPFAM" id="SSF55174">
    <property type="entry name" value="Alpha-L RNA-binding motif"/>
    <property type="match status" value="1"/>
</dbReference>
<protein>
    <submittedName>
        <fullName evidence="5">TlyA family rRNA (Cytidine-2'-O)-methyltransferase</fullName>
    </submittedName>
</protein>
<dbReference type="CDD" id="cd00165">
    <property type="entry name" value="S4"/>
    <property type="match status" value="1"/>
</dbReference>
<accession>A0A1U7NNJ0</accession>
<dbReference type="NCBIfam" id="TIGR00478">
    <property type="entry name" value="tly"/>
    <property type="match status" value="1"/>
</dbReference>
<dbReference type="InterPro" id="IPR036986">
    <property type="entry name" value="S4_RNA-bd_sf"/>
</dbReference>
<dbReference type="PANTHER" id="PTHR32319">
    <property type="entry name" value="BACTERIAL HEMOLYSIN-LIKE PROTEIN"/>
    <property type="match status" value="1"/>
</dbReference>
<evidence type="ECO:0000256" key="2">
    <source>
        <dbReference type="ARBA" id="ARBA00029460"/>
    </source>
</evidence>
<dbReference type="GO" id="GO:0003723">
    <property type="term" value="F:RNA binding"/>
    <property type="evidence" value="ECO:0007669"/>
    <property type="project" value="UniProtKB-KW"/>
</dbReference>
<dbReference type="PROSITE" id="PS50889">
    <property type="entry name" value="S4"/>
    <property type="match status" value="1"/>
</dbReference>
<evidence type="ECO:0000313" key="6">
    <source>
        <dbReference type="Proteomes" id="UP000186705"/>
    </source>
</evidence>
<comment type="caution">
    <text evidence="5">The sequence shown here is derived from an EMBL/GenBank/DDBJ whole genome shotgun (WGS) entry which is preliminary data.</text>
</comment>
<evidence type="ECO:0000259" key="4">
    <source>
        <dbReference type="SMART" id="SM00363"/>
    </source>
</evidence>
<evidence type="ECO:0000256" key="1">
    <source>
        <dbReference type="ARBA" id="ARBA00022884"/>
    </source>
</evidence>
<dbReference type="EMBL" id="MPKA01000058">
    <property type="protein sequence ID" value="OLU46889.1"/>
    <property type="molecule type" value="Genomic_DNA"/>
</dbReference>
<evidence type="ECO:0000313" key="5">
    <source>
        <dbReference type="EMBL" id="OLU46889.1"/>
    </source>
</evidence>
<organism evidence="5 6">
    <name type="scientific">Dubosiella newyorkensis</name>
    <dbReference type="NCBI Taxonomy" id="1862672"/>
    <lineage>
        <taxon>Bacteria</taxon>
        <taxon>Bacillati</taxon>
        <taxon>Bacillota</taxon>
        <taxon>Erysipelotrichia</taxon>
        <taxon>Erysipelotrichales</taxon>
        <taxon>Erysipelotrichaceae</taxon>
        <taxon>Dubosiella</taxon>
    </lineage>
</organism>
<keyword evidence="5" id="KW-0808">Transferase</keyword>
<sequence length="239" mass="27095">MRLDQAAIDHYKTRTKAQDAIKDGRVFVNGKKITKCAYQVEDTDRITYQEIHQYVSRAAYKLLAAIHHFHIDLKNQCVLDIGASTGGFSQVCLEQGARKVYALDVGHLQLDPSLEEDSRLIKKEGCNAREIQLSDFEESIDFICMDVSFISSKTILDHVLSLPWPHLETMVILIKPQFECGPAALNKKGVLKNKKLREKIIQDSIQYLKQYFITVKAIDSPIEGRSGNLEALLYAKGKR</sequence>